<organism evidence="2 3">
    <name type="scientific">Emericellopsis cladophorae</name>
    <dbReference type="NCBI Taxonomy" id="2686198"/>
    <lineage>
        <taxon>Eukaryota</taxon>
        <taxon>Fungi</taxon>
        <taxon>Dikarya</taxon>
        <taxon>Ascomycota</taxon>
        <taxon>Pezizomycotina</taxon>
        <taxon>Sordariomycetes</taxon>
        <taxon>Hypocreomycetidae</taxon>
        <taxon>Hypocreales</taxon>
        <taxon>Bionectriaceae</taxon>
        <taxon>Emericellopsis</taxon>
    </lineage>
</organism>
<feature type="region of interest" description="Disordered" evidence="1">
    <location>
        <begin position="117"/>
        <end position="230"/>
    </location>
</feature>
<reference evidence="2" key="1">
    <citation type="journal article" date="2021" name="J Fungi (Basel)">
        <title>Genomic and Metabolomic Analyses of the Marine Fungus Emericellopsis cladophorae: Insights into Saltwater Adaptability Mechanisms and Its Biosynthetic Potential.</title>
        <authorList>
            <person name="Goncalves M.F.M."/>
            <person name="Hilario S."/>
            <person name="Van de Peer Y."/>
            <person name="Esteves A.C."/>
            <person name="Alves A."/>
        </authorList>
    </citation>
    <scope>NUCLEOTIDE SEQUENCE</scope>
    <source>
        <strain evidence="2">MUM 19.33</strain>
    </source>
</reference>
<dbReference type="AlphaFoldDB" id="A0A9Q0BG85"/>
<evidence type="ECO:0008006" key="4">
    <source>
        <dbReference type="Google" id="ProtNLM"/>
    </source>
</evidence>
<feature type="compositionally biased region" description="Basic residues" evidence="1">
    <location>
        <begin position="214"/>
        <end position="230"/>
    </location>
</feature>
<dbReference type="EMBL" id="JAGIXG020000009">
    <property type="protein sequence ID" value="KAI6783079.1"/>
    <property type="molecule type" value="Genomic_DNA"/>
</dbReference>
<evidence type="ECO:0000256" key="1">
    <source>
        <dbReference type="SAM" id="MobiDB-lite"/>
    </source>
</evidence>
<accession>A0A9Q0BG85</accession>
<keyword evidence="3" id="KW-1185">Reference proteome</keyword>
<dbReference type="RefSeq" id="XP_051363935.1">
    <property type="nucleotide sequence ID" value="XM_051504416.1"/>
</dbReference>
<feature type="compositionally biased region" description="Basic and acidic residues" evidence="1">
    <location>
        <begin position="131"/>
        <end position="158"/>
    </location>
</feature>
<dbReference type="GeneID" id="75827100"/>
<dbReference type="OrthoDB" id="3366546at2759"/>
<name>A0A9Q0BG85_9HYPO</name>
<protein>
    <recommendedName>
        <fullName evidence="4">G-patch domain-containing protein</fullName>
    </recommendedName>
</protein>
<sequence>MDAHALLSSQGWRGHGHSLHKTSDSIGLSKPLLLNRKDNTKGLGTSSHFNADQWWLNAFDEQLKGLETSKKGQVKQMITTGKLNTVDVGGLGKYSVYNSFVKGGFLNGTVDLLKKQAEDSTGGDSHMKKKETKEERRQRKEEKRQRKEQRAVRREARHAQRAVRKEARRRMREIRRQAQQEKRAAKIDKRKKEASLDKSSEESSGDVIEDEKRLRRAKKGAKRRKRATEN</sequence>
<proteinExistence type="predicted"/>
<dbReference type="Proteomes" id="UP001055219">
    <property type="component" value="Unassembled WGS sequence"/>
</dbReference>
<evidence type="ECO:0000313" key="2">
    <source>
        <dbReference type="EMBL" id="KAI6783079.1"/>
    </source>
</evidence>
<comment type="caution">
    <text evidence="2">The sequence shown here is derived from an EMBL/GenBank/DDBJ whole genome shotgun (WGS) entry which is preliminary data.</text>
</comment>
<evidence type="ECO:0000313" key="3">
    <source>
        <dbReference type="Proteomes" id="UP001055219"/>
    </source>
</evidence>
<feature type="compositionally biased region" description="Basic residues" evidence="1">
    <location>
        <begin position="159"/>
        <end position="173"/>
    </location>
</feature>
<reference evidence="2" key="2">
    <citation type="submission" date="2022-07" db="EMBL/GenBank/DDBJ databases">
        <authorList>
            <person name="Goncalves M.F.M."/>
            <person name="Hilario S."/>
            <person name="Van De Peer Y."/>
            <person name="Esteves A.C."/>
            <person name="Alves A."/>
        </authorList>
    </citation>
    <scope>NUCLEOTIDE SEQUENCE</scope>
    <source>
        <strain evidence="2">MUM 19.33</strain>
    </source>
</reference>
<gene>
    <name evidence="2" type="ORF">J7T54_000581</name>
</gene>
<feature type="compositionally biased region" description="Basic and acidic residues" evidence="1">
    <location>
        <begin position="174"/>
        <end position="201"/>
    </location>
</feature>